<evidence type="ECO:0008006" key="4">
    <source>
        <dbReference type="Google" id="ProtNLM"/>
    </source>
</evidence>
<dbReference type="EMBL" id="JAUHJR010000004">
    <property type="protein sequence ID" value="MDN4162142.1"/>
    <property type="molecule type" value="Genomic_DNA"/>
</dbReference>
<keyword evidence="1" id="KW-1133">Transmembrane helix</keyword>
<evidence type="ECO:0000313" key="2">
    <source>
        <dbReference type="EMBL" id="MDN4162142.1"/>
    </source>
</evidence>
<accession>A0ABT8EVD4</accession>
<feature type="transmembrane region" description="Helical" evidence="1">
    <location>
        <begin position="93"/>
        <end position="112"/>
    </location>
</feature>
<gene>
    <name evidence="2" type="ORF">QWY29_12330</name>
</gene>
<evidence type="ECO:0000313" key="3">
    <source>
        <dbReference type="Proteomes" id="UP001168537"/>
    </source>
</evidence>
<proteinExistence type="predicted"/>
<sequence length="120" mass="12584">MNAVLLWLVLATSVVAMVMVVVHLVRDETAGDPTFAALAVAEVLLLVQAVVGSVALAGTDREISGVTFASYLWSIVLVLPIGAFWSLAERTRAGTAVLLVALLTVVALQVRLQTLWTAGA</sequence>
<comment type="caution">
    <text evidence="2">The sequence shown here is derived from an EMBL/GenBank/DDBJ whole genome shotgun (WGS) entry which is preliminary data.</text>
</comment>
<keyword evidence="1" id="KW-0812">Transmembrane</keyword>
<reference evidence="2" key="1">
    <citation type="submission" date="2023-06" db="EMBL/GenBank/DDBJ databases">
        <title>Draft genome sequence of Nocardioides sp. SOB72.</title>
        <authorList>
            <person name="Zhang G."/>
        </authorList>
    </citation>
    <scope>NUCLEOTIDE SEQUENCE</scope>
    <source>
        <strain evidence="2">SOB72</strain>
    </source>
</reference>
<feature type="transmembrane region" description="Helical" evidence="1">
    <location>
        <begin position="68"/>
        <end position="87"/>
    </location>
</feature>
<keyword evidence="3" id="KW-1185">Reference proteome</keyword>
<protein>
    <recommendedName>
        <fullName evidence="4">Integral membrane protein</fullName>
    </recommendedName>
</protein>
<keyword evidence="1" id="KW-0472">Membrane</keyword>
<feature type="transmembrane region" description="Helical" evidence="1">
    <location>
        <begin position="35"/>
        <end position="56"/>
    </location>
</feature>
<evidence type="ECO:0000256" key="1">
    <source>
        <dbReference type="SAM" id="Phobius"/>
    </source>
</evidence>
<organism evidence="2 3">
    <name type="scientific">Nocardioides abyssi</name>
    <dbReference type="NCBI Taxonomy" id="3058370"/>
    <lineage>
        <taxon>Bacteria</taxon>
        <taxon>Bacillati</taxon>
        <taxon>Actinomycetota</taxon>
        <taxon>Actinomycetes</taxon>
        <taxon>Propionibacteriales</taxon>
        <taxon>Nocardioidaceae</taxon>
        <taxon>Nocardioides</taxon>
    </lineage>
</organism>
<dbReference type="Proteomes" id="UP001168537">
    <property type="component" value="Unassembled WGS sequence"/>
</dbReference>
<dbReference type="RefSeq" id="WP_300961267.1">
    <property type="nucleotide sequence ID" value="NZ_JAUHJR010000004.1"/>
</dbReference>
<name>A0ABT8EVD4_9ACTN</name>